<keyword evidence="3" id="KW-0472">Membrane</keyword>
<dbReference type="Gene3D" id="3.40.630.190">
    <property type="entry name" value="LCP protein"/>
    <property type="match status" value="1"/>
</dbReference>
<evidence type="ECO:0000256" key="3">
    <source>
        <dbReference type="SAM" id="Phobius"/>
    </source>
</evidence>
<name>A0ABP4WQK7_9ACTN</name>
<evidence type="ECO:0000313" key="5">
    <source>
        <dbReference type="EMBL" id="GAA1755555.1"/>
    </source>
</evidence>
<dbReference type="RefSeq" id="WP_344081411.1">
    <property type="nucleotide sequence ID" value="NZ_BAAALS010000012.1"/>
</dbReference>
<evidence type="ECO:0000256" key="1">
    <source>
        <dbReference type="ARBA" id="ARBA00006068"/>
    </source>
</evidence>
<feature type="region of interest" description="Disordered" evidence="2">
    <location>
        <begin position="1"/>
        <end position="61"/>
    </location>
</feature>
<sequence length="404" mass="43085">MAIPPEEDNPVDPAPRVTGRASAPYQSGRASVGRASVGSSRPSGAADRPSAPPRSSAPAGATVAGAAVAKKRLKPRWGRIALVGTLALALLVGLGGLGIYLYANSFNNKIGRTDPFSAITGDRPPKIVDGAFNILLLGSDSRDPDAPVDQAGKWRTDTIVFMHVTADHEKAYLISLPRDLYVHVPASADGQYGNTMAKLNAAYAWGGLPLMVQTVEGYTGVRVDHVAVIDFAGFKAVVDALGGVDLKVEKTIKSVHKPYRTFKKGTNHMNGAESLDWIRQRYQFPDGDFARIRHQQEFLKAVMDKAVSTGTLANPVKLNNFLNAVVKAVKVDKEFDLVSMAIQFRNMNSGNLVFLTTPHLGAQNVNGESVVAGDKPKALALYDAVAKDKVAEWVAANPPSPAPN</sequence>
<dbReference type="PANTHER" id="PTHR33392:SF6">
    <property type="entry name" value="POLYISOPRENYL-TEICHOIC ACID--PEPTIDOGLYCAN TEICHOIC ACID TRANSFERASE TAGU"/>
    <property type="match status" value="1"/>
</dbReference>
<feature type="transmembrane region" description="Helical" evidence="3">
    <location>
        <begin position="80"/>
        <end position="103"/>
    </location>
</feature>
<organism evidence="5 6">
    <name type="scientific">Luedemannella helvata</name>
    <dbReference type="NCBI Taxonomy" id="349315"/>
    <lineage>
        <taxon>Bacteria</taxon>
        <taxon>Bacillati</taxon>
        <taxon>Actinomycetota</taxon>
        <taxon>Actinomycetes</taxon>
        <taxon>Micromonosporales</taxon>
        <taxon>Micromonosporaceae</taxon>
        <taxon>Luedemannella</taxon>
    </lineage>
</organism>
<proteinExistence type="inferred from homology"/>
<evidence type="ECO:0000313" key="6">
    <source>
        <dbReference type="Proteomes" id="UP001500655"/>
    </source>
</evidence>
<gene>
    <name evidence="5" type="ORF">GCM10009681_28350</name>
</gene>
<keyword evidence="6" id="KW-1185">Reference proteome</keyword>
<comment type="caution">
    <text evidence="5">The sequence shown here is derived from an EMBL/GenBank/DDBJ whole genome shotgun (WGS) entry which is preliminary data.</text>
</comment>
<dbReference type="InterPro" id="IPR050922">
    <property type="entry name" value="LytR/CpsA/Psr_CW_biosynth"/>
</dbReference>
<evidence type="ECO:0000259" key="4">
    <source>
        <dbReference type="Pfam" id="PF03816"/>
    </source>
</evidence>
<evidence type="ECO:0000256" key="2">
    <source>
        <dbReference type="SAM" id="MobiDB-lite"/>
    </source>
</evidence>
<dbReference type="PANTHER" id="PTHR33392">
    <property type="entry name" value="POLYISOPRENYL-TEICHOIC ACID--PEPTIDOGLYCAN TEICHOIC ACID TRANSFERASE TAGU"/>
    <property type="match status" value="1"/>
</dbReference>
<accession>A0ABP4WQK7</accession>
<feature type="domain" description="Cell envelope-related transcriptional attenuator" evidence="4">
    <location>
        <begin position="155"/>
        <end position="306"/>
    </location>
</feature>
<reference evidence="6" key="1">
    <citation type="journal article" date="2019" name="Int. J. Syst. Evol. Microbiol.">
        <title>The Global Catalogue of Microorganisms (GCM) 10K type strain sequencing project: providing services to taxonomists for standard genome sequencing and annotation.</title>
        <authorList>
            <consortium name="The Broad Institute Genomics Platform"/>
            <consortium name="The Broad Institute Genome Sequencing Center for Infectious Disease"/>
            <person name="Wu L."/>
            <person name="Ma J."/>
        </authorList>
    </citation>
    <scope>NUCLEOTIDE SEQUENCE [LARGE SCALE GENOMIC DNA]</scope>
    <source>
        <strain evidence="6">JCM 13249</strain>
    </source>
</reference>
<dbReference type="Pfam" id="PF03816">
    <property type="entry name" value="LytR_cpsA_psr"/>
    <property type="match status" value="1"/>
</dbReference>
<feature type="compositionally biased region" description="Low complexity" evidence="2">
    <location>
        <begin position="39"/>
        <end position="61"/>
    </location>
</feature>
<protein>
    <recommendedName>
        <fullName evidence="4">Cell envelope-related transcriptional attenuator domain-containing protein</fullName>
    </recommendedName>
</protein>
<dbReference type="NCBIfam" id="TIGR00350">
    <property type="entry name" value="lytR_cpsA_psr"/>
    <property type="match status" value="1"/>
</dbReference>
<feature type="compositionally biased region" description="Acidic residues" evidence="2">
    <location>
        <begin position="1"/>
        <end position="10"/>
    </location>
</feature>
<keyword evidence="3" id="KW-1133">Transmembrane helix</keyword>
<dbReference type="EMBL" id="BAAALS010000012">
    <property type="protein sequence ID" value="GAA1755555.1"/>
    <property type="molecule type" value="Genomic_DNA"/>
</dbReference>
<comment type="similarity">
    <text evidence="1">Belongs to the LytR/CpsA/Psr (LCP) family.</text>
</comment>
<dbReference type="Proteomes" id="UP001500655">
    <property type="component" value="Unassembled WGS sequence"/>
</dbReference>
<keyword evidence="3" id="KW-0812">Transmembrane</keyword>
<dbReference type="InterPro" id="IPR004474">
    <property type="entry name" value="LytR_CpsA_psr"/>
</dbReference>